<evidence type="ECO:0000256" key="1">
    <source>
        <dbReference type="SAM" id="Phobius"/>
    </source>
</evidence>
<keyword evidence="1" id="KW-0812">Transmembrane</keyword>
<keyword evidence="1" id="KW-1133">Transmembrane helix</keyword>
<keyword evidence="3" id="KW-1185">Reference proteome</keyword>
<accession>A0A559IKU5</accession>
<dbReference type="Proteomes" id="UP000318102">
    <property type="component" value="Unassembled WGS sequence"/>
</dbReference>
<comment type="caution">
    <text evidence="2">The sequence shown here is derived from an EMBL/GenBank/DDBJ whole genome shotgun (WGS) entry which is preliminary data.</text>
</comment>
<protein>
    <recommendedName>
        <fullName evidence="4">ABC transporter permease</fullName>
    </recommendedName>
</protein>
<dbReference type="EMBL" id="VNJK01000003">
    <property type="protein sequence ID" value="TVX88237.1"/>
    <property type="molecule type" value="Genomic_DNA"/>
</dbReference>
<reference evidence="2 3" key="1">
    <citation type="submission" date="2019-07" db="EMBL/GenBank/DDBJ databases">
        <authorList>
            <person name="Kim J."/>
        </authorList>
    </citation>
    <scope>NUCLEOTIDE SEQUENCE [LARGE SCALE GENOMIC DNA]</scope>
    <source>
        <strain evidence="2 3">N4</strain>
    </source>
</reference>
<organism evidence="2 3">
    <name type="scientific">Paenibacillus agilis</name>
    <dbReference type="NCBI Taxonomy" id="3020863"/>
    <lineage>
        <taxon>Bacteria</taxon>
        <taxon>Bacillati</taxon>
        <taxon>Bacillota</taxon>
        <taxon>Bacilli</taxon>
        <taxon>Bacillales</taxon>
        <taxon>Paenibacillaceae</taxon>
        <taxon>Paenibacillus</taxon>
    </lineage>
</organism>
<evidence type="ECO:0008006" key="4">
    <source>
        <dbReference type="Google" id="ProtNLM"/>
    </source>
</evidence>
<proteinExistence type="predicted"/>
<dbReference type="OrthoDB" id="2678055at2"/>
<evidence type="ECO:0000313" key="3">
    <source>
        <dbReference type="Proteomes" id="UP000318102"/>
    </source>
</evidence>
<gene>
    <name evidence="2" type="ORF">FPZ44_20275</name>
</gene>
<feature type="transmembrane region" description="Helical" evidence="1">
    <location>
        <begin position="170"/>
        <end position="196"/>
    </location>
</feature>
<feature type="transmembrane region" description="Helical" evidence="1">
    <location>
        <begin position="208"/>
        <end position="226"/>
    </location>
</feature>
<sequence length="239" mass="27389">MKRGWPDAWFIVKQEFKTSPIGLLLTILFMVYLSVMTYPMVQMVFDKEAGVISTIITDFYLFLIFLSLGNFMNRRSTRYLSEDSYRQYVIKQRILPIGIQTIVRARYLQLIILSLVNGTIFFFVSYFIIGLDKVTNTASYALFVLIGLTFSILINVLFTYCEWKMSGKIYMLVVLLVMVILTITAIIISLCGGSVFKSLIYITNEWPIPTAIVTIVVLSQAIVWGMKSSLQVLRRTDLS</sequence>
<feature type="transmembrane region" description="Helical" evidence="1">
    <location>
        <begin position="140"/>
        <end position="158"/>
    </location>
</feature>
<feature type="transmembrane region" description="Helical" evidence="1">
    <location>
        <begin position="21"/>
        <end position="45"/>
    </location>
</feature>
<dbReference type="RefSeq" id="WP_144993321.1">
    <property type="nucleotide sequence ID" value="NZ_VNJK01000003.1"/>
</dbReference>
<feature type="transmembrane region" description="Helical" evidence="1">
    <location>
        <begin position="51"/>
        <end position="71"/>
    </location>
</feature>
<dbReference type="AlphaFoldDB" id="A0A559IKU5"/>
<feature type="transmembrane region" description="Helical" evidence="1">
    <location>
        <begin position="107"/>
        <end position="128"/>
    </location>
</feature>
<keyword evidence="1" id="KW-0472">Membrane</keyword>
<evidence type="ECO:0000313" key="2">
    <source>
        <dbReference type="EMBL" id="TVX88237.1"/>
    </source>
</evidence>
<name>A0A559IKU5_9BACL</name>